<dbReference type="EMBL" id="GEBQ01008382">
    <property type="protein sequence ID" value="JAT31595.1"/>
    <property type="molecule type" value="Transcribed_RNA"/>
</dbReference>
<dbReference type="InterPro" id="IPR009003">
    <property type="entry name" value="Peptidase_S1_PA"/>
</dbReference>
<dbReference type="SUPFAM" id="SSF50494">
    <property type="entry name" value="Trypsin-like serine proteases"/>
    <property type="match status" value="1"/>
</dbReference>
<name>A0A1B6M6P8_9HEMI</name>
<evidence type="ECO:0008006" key="2">
    <source>
        <dbReference type="Google" id="ProtNLM"/>
    </source>
</evidence>
<sequence>ILNLCVISGEGLRDKKYALKPGDYPCLVLVEVKTSSGGVQYLNGCLVTLSWVLTLSEFLYRVTNRPPPNLEVCVYAGLVSMAEISSSVNRSVKRLVPDEVSFRSHQDPALVLLQLRSPFLRSKDISPATINVGMLSTESRIVGWVRDQDTQTFSHAVFSDVESFSGKVCNRRYNMVQYREQMCVYVDPDTPHLEDSALLVNNGYLTAFKQLDSYALSP</sequence>
<dbReference type="Gene3D" id="2.40.10.10">
    <property type="entry name" value="Trypsin-like serine proteases"/>
    <property type="match status" value="1"/>
</dbReference>
<evidence type="ECO:0000313" key="1">
    <source>
        <dbReference type="EMBL" id="JAT31595.1"/>
    </source>
</evidence>
<accession>A0A1B6M6P8</accession>
<reference evidence="1" key="1">
    <citation type="submission" date="2015-11" db="EMBL/GenBank/DDBJ databases">
        <title>De novo transcriptome assembly of four potential Pierce s Disease insect vectors from Arizona vineyards.</title>
        <authorList>
            <person name="Tassone E.E."/>
        </authorList>
    </citation>
    <scope>NUCLEOTIDE SEQUENCE</scope>
</reference>
<dbReference type="InterPro" id="IPR043504">
    <property type="entry name" value="Peptidase_S1_PA_chymotrypsin"/>
</dbReference>
<gene>
    <name evidence="1" type="ORF">g.55045</name>
</gene>
<feature type="non-terminal residue" evidence="1">
    <location>
        <position position="218"/>
    </location>
</feature>
<dbReference type="AlphaFoldDB" id="A0A1B6M6P8"/>
<feature type="non-terminal residue" evidence="1">
    <location>
        <position position="1"/>
    </location>
</feature>
<proteinExistence type="predicted"/>
<protein>
    <recommendedName>
        <fullName evidence="2">Peptidase S1 domain-containing protein</fullName>
    </recommendedName>
</protein>
<organism evidence="1">
    <name type="scientific">Graphocephala atropunctata</name>
    <dbReference type="NCBI Taxonomy" id="36148"/>
    <lineage>
        <taxon>Eukaryota</taxon>
        <taxon>Metazoa</taxon>
        <taxon>Ecdysozoa</taxon>
        <taxon>Arthropoda</taxon>
        <taxon>Hexapoda</taxon>
        <taxon>Insecta</taxon>
        <taxon>Pterygota</taxon>
        <taxon>Neoptera</taxon>
        <taxon>Paraneoptera</taxon>
        <taxon>Hemiptera</taxon>
        <taxon>Auchenorrhyncha</taxon>
        <taxon>Membracoidea</taxon>
        <taxon>Cicadellidae</taxon>
        <taxon>Cicadellinae</taxon>
        <taxon>Cicadellini</taxon>
        <taxon>Graphocephala</taxon>
    </lineage>
</organism>